<feature type="non-terminal residue" evidence="1">
    <location>
        <position position="95"/>
    </location>
</feature>
<proteinExistence type="predicted"/>
<name>X0UV81_9ZZZZ</name>
<comment type="caution">
    <text evidence="1">The sequence shown here is derived from an EMBL/GenBank/DDBJ whole genome shotgun (WGS) entry which is preliminary data.</text>
</comment>
<reference evidence="1" key="1">
    <citation type="journal article" date="2014" name="Front. Microbiol.">
        <title>High frequency of phylogenetically diverse reductive dehalogenase-homologous genes in deep subseafloor sedimentary metagenomes.</title>
        <authorList>
            <person name="Kawai M."/>
            <person name="Futagami T."/>
            <person name="Toyoda A."/>
            <person name="Takaki Y."/>
            <person name="Nishi S."/>
            <person name="Hori S."/>
            <person name="Arai W."/>
            <person name="Tsubouchi T."/>
            <person name="Morono Y."/>
            <person name="Uchiyama I."/>
            <person name="Ito T."/>
            <person name="Fujiyama A."/>
            <person name="Inagaki F."/>
            <person name="Takami H."/>
        </authorList>
    </citation>
    <scope>NUCLEOTIDE SEQUENCE</scope>
    <source>
        <strain evidence="1">Expedition CK06-06</strain>
    </source>
</reference>
<sequence length="95" mass="10173">MDLITNPAGLRVLDSLIQLITNKKEIEKVIAEIDAAREKANVRIAAVGKIDDIDKLNAEAAGELRLAVDTLADAKAEATKILRSAGVKATSHKQK</sequence>
<dbReference type="EMBL" id="BARS01018252">
    <property type="protein sequence ID" value="GAF92360.1"/>
    <property type="molecule type" value="Genomic_DNA"/>
</dbReference>
<gene>
    <name evidence="1" type="ORF">S01H1_29715</name>
</gene>
<organism evidence="1">
    <name type="scientific">marine sediment metagenome</name>
    <dbReference type="NCBI Taxonomy" id="412755"/>
    <lineage>
        <taxon>unclassified sequences</taxon>
        <taxon>metagenomes</taxon>
        <taxon>ecological metagenomes</taxon>
    </lineage>
</organism>
<accession>X0UV81</accession>
<protein>
    <submittedName>
        <fullName evidence="1">Uncharacterized protein</fullName>
    </submittedName>
</protein>
<dbReference type="AlphaFoldDB" id="X0UV81"/>
<evidence type="ECO:0000313" key="1">
    <source>
        <dbReference type="EMBL" id="GAF92360.1"/>
    </source>
</evidence>